<organism evidence="2 3">
    <name type="scientific">Cinara cedri</name>
    <dbReference type="NCBI Taxonomy" id="506608"/>
    <lineage>
        <taxon>Eukaryota</taxon>
        <taxon>Metazoa</taxon>
        <taxon>Ecdysozoa</taxon>
        <taxon>Arthropoda</taxon>
        <taxon>Hexapoda</taxon>
        <taxon>Insecta</taxon>
        <taxon>Pterygota</taxon>
        <taxon>Neoptera</taxon>
        <taxon>Paraneoptera</taxon>
        <taxon>Hemiptera</taxon>
        <taxon>Sternorrhyncha</taxon>
        <taxon>Aphidomorpha</taxon>
        <taxon>Aphidoidea</taxon>
        <taxon>Aphididae</taxon>
        <taxon>Lachninae</taxon>
        <taxon>Cinara</taxon>
    </lineage>
</organism>
<name>A0A5E4N2T5_9HEMI</name>
<dbReference type="EMBL" id="CABPRJ010001463">
    <property type="protein sequence ID" value="VVC38123.1"/>
    <property type="molecule type" value="Genomic_DNA"/>
</dbReference>
<evidence type="ECO:0000313" key="2">
    <source>
        <dbReference type="EMBL" id="VVC38123.1"/>
    </source>
</evidence>
<keyword evidence="3" id="KW-1185">Reference proteome</keyword>
<evidence type="ECO:0000256" key="1">
    <source>
        <dbReference type="SAM" id="MobiDB-lite"/>
    </source>
</evidence>
<protein>
    <submittedName>
        <fullName evidence="2">Uncharacterized protein</fullName>
    </submittedName>
</protein>
<reference evidence="2 3" key="1">
    <citation type="submission" date="2019-08" db="EMBL/GenBank/DDBJ databases">
        <authorList>
            <person name="Alioto T."/>
            <person name="Alioto T."/>
            <person name="Gomez Garrido J."/>
        </authorList>
    </citation>
    <scope>NUCLEOTIDE SEQUENCE [LARGE SCALE GENOMIC DNA]</scope>
</reference>
<evidence type="ECO:0000313" key="3">
    <source>
        <dbReference type="Proteomes" id="UP000325440"/>
    </source>
</evidence>
<sequence length="78" mass="9208">MKPKVKRSAEKRRFKDKQQLEKMDSHPKQKKLMFFKIGEVQKMDTHHSVMDKMARIPNVSNTASDIQDENNVLEKLPL</sequence>
<proteinExistence type="predicted"/>
<dbReference type="Proteomes" id="UP000325440">
    <property type="component" value="Unassembled WGS sequence"/>
</dbReference>
<dbReference type="AlphaFoldDB" id="A0A5E4N2T5"/>
<feature type="region of interest" description="Disordered" evidence="1">
    <location>
        <begin position="1"/>
        <end position="28"/>
    </location>
</feature>
<gene>
    <name evidence="2" type="ORF">CINCED_3A018412</name>
</gene>
<accession>A0A5E4N2T5</accession>
<feature type="compositionally biased region" description="Basic and acidic residues" evidence="1">
    <location>
        <begin position="7"/>
        <end position="27"/>
    </location>
</feature>